<dbReference type="OrthoDB" id="414075at2759"/>
<sequence>MEITNGNAEALLPCIAAQLRECTFFAIDLEFTGLDRDSTEAGADTPDALVRSLMREPSDLYPQKLETIKPYSIIQIGFSIFTRHSAAAFEERVPSSGRGVASASDTHPAAHDLQSGVKAFVPNMAVKDYYTNFLEAAVREHEKAVDASDRKAAASFVANEMAKVGEQLVAVCGGAGARPGVTADALPYSTDSAVELLRRYHFLEVLFRLVARDSRGFEQITRDVSSTNAGATGSEGNLTHLPATVTPGTENYEVKTFTAYMFPAVLAESQNVSLKVDTAEFLVKNNIDLTRWVREGLRFKPLKNVAAALAEDGANRLHNVEQLYQPHKTLPRFADRFKNTLDYLLPFSPAELQLVKFVLQLCPPLPSLFPSQVASFYIRAVRPLLEFARGGTDASKLPSPIYTSESVSRNEMAALAAVGLTKKCRKYVRISSLCDGRSSSSSSSGGNGNDGGASSSSSFAGDGTLASSATAQGYGTALFETLLYATEVLQKPMVLYNGYSDLMFILLSLYGPQEMPPTLAAFKYVVHRHFPELYDTRILVCSGPLQELGNFTGRLQSVLEEMAKVTAVAPHVSFQFDDDFVGGSDPGLSSAAHNAGFDAMLTGKLFAYAVYALTRANTDYKLYGNFLSTYNTLLSINLTGATDGVLQEEPTPIFLLTESFGMRANSIRDALAREGLTSLVVYRGNFYTIHPVGQSCFLLNYQKLAEAKLTREAHHNVTLLPICI</sequence>
<dbReference type="VEuPathDB" id="TriTrypDB:LpyrH10_01_4420"/>
<keyword evidence="4" id="KW-1185">Reference proteome</keyword>
<dbReference type="InterPro" id="IPR006941">
    <property type="entry name" value="RNase_CAF1"/>
</dbReference>
<dbReference type="InterPro" id="IPR012337">
    <property type="entry name" value="RNaseH-like_sf"/>
</dbReference>
<dbReference type="OMA" id="YKECIGR"/>
<evidence type="ECO:0000256" key="2">
    <source>
        <dbReference type="SAM" id="MobiDB-lite"/>
    </source>
</evidence>
<comment type="caution">
    <text evidence="3">The sequence shown here is derived from an EMBL/GenBank/DDBJ whole genome shotgun (WGS) entry which is preliminary data.</text>
</comment>
<dbReference type="EMBL" id="LGTL01000001">
    <property type="protein sequence ID" value="KPA86200.1"/>
    <property type="molecule type" value="Genomic_DNA"/>
</dbReference>
<dbReference type="Gene3D" id="3.30.420.10">
    <property type="entry name" value="Ribonuclease H-like superfamily/Ribonuclease H"/>
    <property type="match status" value="2"/>
</dbReference>
<dbReference type="GO" id="GO:0003723">
    <property type="term" value="F:RNA binding"/>
    <property type="evidence" value="ECO:0007669"/>
    <property type="project" value="TreeGrafter"/>
</dbReference>
<dbReference type="AlphaFoldDB" id="A0A0M9GAB4"/>
<feature type="region of interest" description="Disordered" evidence="2">
    <location>
        <begin position="434"/>
        <end position="455"/>
    </location>
</feature>
<dbReference type="SUPFAM" id="SSF53098">
    <property type="entry name" value="Ribonuclease H-like"/>
    <property type="match status" value="1"/>
</dbReference>
<evidence type="ECO:0000313" key="3">
    <source>
        <dbReference type="EMBL" id="KPA86200.1"/>
    </source>
</evidence>
<dbReference type="RefSeq" id="XP_015664639.1">
    <property type="nucleotide sequence ID" value="XM_015796631.1"/>
</dbReference>
<dbReference type="GO" id="GO:0000175">
    <property type="term" value="F:3'-5'-RNA exonuclease activity"/>
    <property type="evidence" value="ECO:0007669"/>
    <property type="project" value="TreeGrafter"/>
</dbReference>
<comment type="similarity">
    <text evidence="1">Belongs to the CAF1 family.</text>
</comment>
<dbReference type="Proteomes" id="UP000037923">
    <property type="component" value="Unassembled WGS sequence"/>
</dbReference>
<gene>
    <name evidence="3" type="ORF">ABB37_00442</name>
</gene>
<accession>A0A0M9GAB4</accession>
<evidence type="ECO:0000256" key="1">
    <source>
        <dbReference type="ARBA" id="ARBA00008372"/>
    </source>
</evidence>
<dbReference type="InterPro" id="IPR036397">
    <property type="entry name" value="RNaseH_sf"/>
</dbReference>
<evidence type="ECO:0000313" key="4">
    <source>
        <dbReference type="Proteomes" id="UP000037923"/>
    </source>
</evidence>
<protein>
    <submittedName>
        <fullName evidence="3">Putative ribonuclease</fullName>
    </submittedName>
</protein>
<dbReference type="GeneID" id="26900740"/>
<organism evidence="3 4">
    <name type="scientific">Leptomonas pyrrhocoris</name>
    <name type="common">Firebug parasite</name>
    <dbReference type="NCBI Taxonomy" id="157538"/>
    <lineage>
        <taxon>Eukaryota</taxon>
        <taxon>Discoba</taxon>
        <taxon>Euglenozoa</taxon>
        <taxon>Kinetoplastea</taxon>
        <taxon>Metakinetoplastina</taxon>
        <taxon>Trypanosomatida</taxon>
        <taxon>Trypanosomatidae</taxon>
        <taxon>Leishmaniinae</taxon>
        <taxon>Leptomonas</taxon>
    </lineage>
</organism>
<dbReference type="Pfam" id="PF04857">
    <property type="entry name" value="CAF1"/>
    <property type="match status" value="1"/>
</dbReference>
<reference evidence="3 4" key="1">
    <citation type="submission" date="2015-07" db="EMBL/GenBank/DDBJ databases">
        <title>High-quality genome of monoxenous trypanosomatid Leptomonas pyrrhocoris.</title>
        <authorList>
            <person name="Flegontov P."/>
            <person name="Butenko A."/>
            <person name="Firsov S."/>
            <person name="Vlcek C."/>
            <person name="Logacheva M.D."/>
            <person name="Field M."/>
            <person name="Filatov D."/>
            <person name="Flegontova O."/>
            <person name="Gerasimov E."/>
            <person name="Jackson A.P."/>
            <person name="Kelly S."/>
            <person name="Opperdoes F."/>
            <person name="O'Reilly A."/>
            <person name="Votypka J."/>
            <person name="Yurchenko V."/>
            <person name="Lukes J."/>
        </authorList>
    </citation>
    <scope>NUCLEOTIDE SEQUENCE [LARGE SCALE GENOMIC DNA]</scope>
    <source>
        <strain evidence="3">H10</strain>
    </source>
</reference>
<dbReference type="PANTHER" id="PTHR15092">
    <property type="entry name" value="POLY A -SPECIFIC RIBONUCLEASE/TARGET OF EGR1, MEMBER 1"/>
    <property type="match status" value="1"/>
</dbReference>
<dbReference type="InterPro" id="IPR051181">
    <property type="entry name" value="CAF1_poly(A)_ribonucleases"/>
</dbReference>
<dbReference type="PANTHER" id="PTHR15092:SF46">
    <property type="entry name" value="PUTATIVE-RELATED"/>
    <property type="match status" value="1"/>
</dbReference>
<name>A0A0M9GAB4_LEPPY</name>
<proteinExistence type="inferred from homology"/>